<dbReference type="InterPro" id="IPR009057">
    <property type="entry name" value="Homeodomain-like_sf"/>
</dbReference>
<keyword evidence="2" id="KW-0238">DNA-binding</keyword>
<dbReference type="InterPro" id="IPR052158">
    <property type="entry name" value="INH-QAR"/>
</dbReference>
<dbReference type="InterPro" id="IPR029062">
    <property type="entry name" value="Class_I_gatase-like"/>
</dbReference>
<comment type="caution">
    <text evidence="5">The sequence shown here is derived from an EMBL/GenBank/DDBJ whole genome shotgun (WGS) entry which is preliminary data.</text>
</comment>
<dbReference type="PANTHER" id="PTHR43130:SF11">
    <property type="entry name" value="TRANSCRIPTIONAL REGULATORY PROTEIN"/>
    <property type="match status" value="1"/>
</dbReference>
<evidence type="ECO:0000259" key="4">
    <source>
        <dbReference type="PROSITE" id="PS01124"/>
    </source>
</evidence>
<evidence type="ECO:0000256" key="3">
    <source>
        <dbReference type="ARBA" id="ARBA00023163"/>
    </source>
</evidence>
<dbReference type="Proteomes" id="UP000470302">
    <property type="component" value="Unassembled WGS sequence"/>
</dbReference>
<name>A0A845G393_9BURK</name>
<gene>
    <name evidence="5" type="ORF">GTP91_14125</name>
</gene>
<sequence>MRQIGAWLRAQHAHGALIGGSCAGVFVLGEAGLLDGRRCTTTWWFQDELKQRASNVKRIAQQSGYADESSFRRAFTRFMGMSPNAYRQWVQQRDGNGV</sequence>
<dbReference type="SUPFAM" id="SSF52317">
    <property type="entry name" value="Class I glutamine amidotransferase-like"/>
    <property type="match status" value="1"/>
</dbReference>
<dbReference type="AlphaFoldDB" id="A0A845G393"/>
<dbReference type="InterPro" id="IPR020449">
    <property type="entry name" value="Tscrpt_reg_AraC-type_HTH"/>
</dbReference>
<evidence type="ECO:0000256" key="2">
    <source>
        <dbReference type="ARBA" id="ARBA00023125"/>
    </source>
</evidence>
<dbReference type="GO" id="GO:0043565">
    <property type="term" value="F:sequence-specific DNA binding"/>
    <property type="evidence" value="ECO:0007669"/>
    <property type="project" value="InterPro"/>
</dbReference>
<evidence type="ECO:0000256" key="1">
    <source>
        <dbReference type="ARBA" id="ARBA00023015"/>
    </source>
</evidence>
<dbReference type="GO" id="GO:0003700">
    <property type="term" value="F:DNA-binding transcription factor activity"/>
    <property type="evidence" value="ECO:0007669"/>
    <property type="project" value="InterPro"/>
</dbReference>
<dbReference type="Gene3D" id="3.40.50.880">
    <property type="match status" value="1"/>
</dbReference>
<dbReference type="EMBL" id="WWCW01000043">
    <property type="protein sequence ID" value="MYM88311.1"/>
    <property type="molecule type" value="Genomic_DNA"/>
</dbReference>
<dbReference type="PROSITE" id="PS51257">
    <property type="entry name" value="PROKAR_LIPOPROTEIN"/>
    <property type="match status" value="1"/>
</dbReference>
<dbReference type="InterPro" id="IPR018060">
    <property type="entry name" value="HTH_AraC"/>
</dbReference>
<evidence type="ECO:0000313" key="5">
    <source>
        <dbReference type="EMBL" id="MYM88311.1"/>
    </source>
</evidence>
<dbReference type="Pfam" id="PF12833">
    <property type="entry name" value="HTH_18"/>
    <property type="match status" value="1"/>
</dbReference>
<feature type="domain" description="HTH araC/xylS-type" evidence="4">
    <location>
        <begin position="49"/>
        <end position="89"/>
    </location>
</feature>
<accession>A0A845G393</accession>
<proteinExistence type="predicted"/>
<organism evidence="5 6">
    <name type="scientific">Duganella vulcania</name>
    <dbReference type="NCBI Taxonomy" id="2692166"/>
    <lineage>
        <taxon>Bacteria</taxon>
        <taxon>Pseudomonadati</taxon>
        <taxon>Pseudomonadota</taxon>
        <taxon>Betaproteobacteria</taxon>
        <taxon>Burkholderiales</taxon>
        <taxon>Oxalobacteraceae</taxon>
        <taxon>Telluria group</taxon>
        <taxon>Duganella</taxon>
    </lineage>
</organism>
<keyword evidence="3" id="KW-0804">Transcription</keyword>
<evidence type="ECO:0000313" key="6">
    <source>
        <dbReference type="Proteomes" id="UP000470302"/>
    </source>
</evidence>
<protein>
    <submittedName>
        <fullName evidence="5">AraC family transcriptional regulator</fullName>
    </submittedName>
</protein>
<dbReference type="PANTHER" id="PTHR43130">
    <property type="entry name" value="ARAC-FAMILY TRANSCRIPTIONAL REGULATOR"/>
    <property type="match status" value="1"/>
</dbReference>
<reference evidence="5 6" key="1">
    <citation type="submission" date="2020-01" db="EMBL/GenBank/DDBJ databases">
        <title>Novel species isolated from a subtropical stream in China.</title>
        <authorList>
            <person name="Lu H."/>
        </authorList>
    </citation>
    <scope>NUCLEOTIDE SEQUENCE [LARGE SCALE GENOMIC DNA]</scope>
    <source>
        <strain evidence="5 6">FT82W</strain>
    </source>
</reference>
<dbReference type="SUPFAM" id="SSF46689">
    <property type="entry name" value="Homeodomain-like"/>
    <property type="match status" value="1"/>
</dbReference>
<keyword evidence="1" id="KW-0805">Transcription regulation</keyword>
<dbReference type="PROSITE" id="PS01124">
    <property type="entry name" value="HTH_ARAC_FAMILY_2"/>
    <property type="match status" value="1"/>
</dbReference>
<dbReference type="PRINTS" id="PR00032">
    <property type="entry name" value="HTHARAC"/>
</dbReference>